<keyword evidence="4" id="KW-1133">Transmembrane helix</keyword>
<dbReference type="Pfam" id="PF00150">
    <property type="entry name" value="Cellulase"/>
    <property type="match status" value="1"/>
</dbReference>
<keyword evidence="4" id="KW-0812">Transmembrane</keyword>
<keyword evidence="4" id="KW-0472">Membrane</keyword>
<reference evidence="6 8" key="1">
    <citation type="submission" date="2016-09" db="EMBL/GenBank/DDBJ databases">
        <title>genome sequences of unsequenced Mycobacteria.</title>
        <authorList>
            <person name="Greninger A.L."/>
            <person name="Jerome K.R."/>
            <person name="Mcnair B."/>
            <person name="Wallis C."/>
            <person name="Fang F."/>
        </authorList>
    </citation>
    <scope>NUCLEOTIDE SEQUENCE [LARGE SCALE GENOMIC DNA]</scope>
    <source>
        <strain evidence="6 8">BM1</strain>
    </source>
</reference>
<evidence type="ECO:0000256" key="3">
    <source>
        <dbReference type="RuleBase" id="RU361153"/>
    </source>
</evidence>
<comment type="caution">
    <text evidence="6">The sequence shown here is derived from an EMBL/GenBank/DDBJ whole genome shotgun (WGS) entry which is preliminary data.</text>
</comment>
<evidence type="ECO:0000313" key="6">
    <source>
        <dbReference type="EMBL" id="OPE55967.1"/>
    </source>
</evidence>
<feature type="domain" description="Glycoside hydrolase family 5" evidence="5">
    <location>
        <begin position="66"/>
        <end position="307"/>
    </location>
</feature>
<feature type="transmembrane region" description="Helical" evidence="4">
    <location>
        <begin position="12"/>
        <end position="31"/>
    </location>
</feature>
<evidence type="ECO:0000259" key="5">
    <source>
        <dbReference type="Pfam" id="PF00150"/>
    </source>
</evidence>
<dbReference type="GO" id="GO:0004553">
    <property type="term" value="F:hydrolase activity, hydrolyzing O-glycosyl compounds"/>
    <property type="evidence" value="ECO:0007669"/>
    <property type="project" value="InterPro"/>
</dbReference>
<dbReference type="InterPro" id="IPR017853">
    <property type="entry name" value="GH"/>
</dbReference>
<evidence type="ECO:0000256" key="2">
    <source>
        <dbReference type="ARBA" id="ARBA00023295"/>
    </source>
</evidence>
<dbReference type="AlphaFoldDB" id="A0A1Q4H9X4"/>
<proteinExistence type="inferred from homology"/>
<reference evidence="7 9" key="2">
    <citation type="submission" date="2017-10" db="EMBL/GenBank/DDBJ databases">
        <title>The new phylogeny of genus Mycobacterium.</title>
        <authorList>
            <person name="Tortoli E."/>
            <person name="Trovato A."/>
            <person name="Cirillo D.M."/>
        </authorList>
    </citation>
    <scope>NUCLEOTIDE SEQUENCE [LARGE SCALE GENOMIC DNA]</scope>
    <source>
        <strain evidence="7 9">IP141170001</strain>
    </source>
</reference>
<dbReference type="OrthoDB" id="9802522at2"/>
<dbReference type="EMBL" id="MIJD01000012">
    <property type="protein sequence ID" value="OPE55967.1"/>
    <property type="molecule type" value="Genomic_DNA"/>
</dbReference>
<dbReference type="SUPFAM" id="SSF51445">
    <property type="entry name" value="(Trans)glycosidases"/>
    <property type="match status" value="1"/>
</dbReference>
<dbReference type="STRING" id="1801.BRW64_19215"/>
<dbReference type="Proteomes" id="UP000220340">
    <property type="component" value="Unassembled WGS sequence"/>
</dbReference>
<dbReference type="Gene3D" id="3.20.20.80">
    <property type="entry name" value="Glycosidases"/>
    <property type="match status" value="1"/>
</dbReference>
<accession>A0A1Q4H9X4</accession>
<dbReference type="PANTHER" id="PTHR12631:SF10">
    <property type="entry name" value="BETA-XYLOSIDASE-LIKE PROTEIN-RELATED"/>
    <property type="match status" value="1"/>
</dbReference>
<dbReference type="InterPro" id="IPR051923">
    <property type="entry name" value="Glycosyl_Hydrolase_39"/>
</dbReference>
<evidence type="ECO:0000313" key="9">
    <source>
        <dbReference type="Proteomes" id="UP000220340"/>
    </source>
</evidence>
<dbReference type="Proteomes" id="UP000191039">
    <property type="component" value="Unassembled WGS sequence"/>
</dbReference>
<dbReference type="EMBL" id="PDCR01000026">
    <property type="protein sequence ID" value="PEG52824.1"/>
    <property type="molecule type" value="Genomic_DNA"/>
</dbReference>
<dbReference type="InterPro" id="IPR001547">
    <property type="entry name" value="Glyco_hydro_5"/>
</dbReference>
<keyword evidence="9" id="KW-1185">Reference proteome</keyword>
<organism evidence="6 8">
    <name type="scientific">Mycolicibacterium diernhoferi</name>
    <dbReference type="NCBI Taxonomy" id="1801"/>
    <lineage>
        <taxon>Bacteria</taxon>
        <taxon>Bacillati</taxon>
        <taxon>Actinomycetota</taxon>
        <taxon>Actinomycetes</taxon>
        <taxon>Mycobacteriales</taxon>
        <taxon>Mycobacteriaceae</taxon>
        <taxon>Mycolicibacterium</taxon>
    </lineage>
</organism>
<sequence length="511" mass="56474">MVRGGRKFRRREFIRTTLGAIVSGLCVVALISTPTSQRHRQVVTDNVATLSNSATTLGFADSRIYFYDDAKVADTVQRWVADNIRTVRIGIPWSGVESVKGRMDWSRSDRVVNAAGAADISVIASILSPPWWATAFGAMPPNGRPASTEAYGLFAAKVAERYRGKIAAYEIWNEPNGFTGYSPKPDPAGYVKLMKAAYPRIKAADPGVIVVGGVLGSGSSWGQLTINPVTFLSQMYAHGAAPFFDALSYHPYSWSMKFSAGMQQPGTPVDQLVRMRKIMLEQGDGAKKIWVTEYGLPTTRVSESTQAAYISDMISTWRELPYAGPLMLYTTRDINSHSWNDEERFGIYRSNWAPKLAQKVVQSPPGTTEVFRRFSVHTDPSLGEVLSPVYAVTSKVWAQMRTEGTLWETAPGSFLVSPTPVADLARSQKGAPTSAFANGYQDFAGSQRFRIWYSPQTGAHWGNAEFVKKWVPELGLATSSQRWVNGATRVDFQRGVMTWRPFIGVKVYLSQ</sequence>
<gene>
    <name evidence="6" type="ORF">BV510_02300</name>
    <name evidence="7" type="ORF">CRI78_19505</name>
</gene>
<evidence type="ECO:0000256" key="4">
    <source>
        <dbReference type="SAM" id="Phobius"/>
    </source>
</evidence>
<name>A0A1Q4H9X4_9MYCO</name>
<keyword evidence="2 3" id="KW-0326">Glycosidase</keyword>
<evidence type="ECO:0000313" key="8">
    <source>
        <dbReference type="Proteomes" id="UP000191039"/>
    </source>
</evidence>
<comment type="similarity">
    <text evidence="3">Belongs to the glycosyl hydrolase 5 (cellulase A) family.</text>
</comment>
<keyword evidence="1 3" id="KW-0378">Hydrolase</keyword>
<evidence type="ECO:0000313" key="7">
    <source>
        <dbReference type="EMBL" id="PEG52824.1"/>
    </source>
</evidence>
<dbReference type="PANTHER" id="PTHR12631">
    <property type="entry name" value="ALPHA-L-IDURONIDASE"/>
    <property type="match status" value="1"/>
</dbReference>
<protein>
    <recommendedName>
        <fullName evidence="5">Glycoside hydrolase family 5 domain-containing protein</fullName>
    </recommendedName>
</protein>
<dbReference type="GO" id="GO:0000272">
    <property type="term" value="P:polysaccharide catabolic process"/>
    <property type="evidence" value="ECO:0007669"/>
    <property type="project" value="InterPro"/>
</dbReference>
<evidence type="ECO:0000256" key="1">
    <source>
        <dbReference type="ARBA" id="ARBA00022801"/>
    </source>
</evidence>